<dbReference type="EMBL" id="CAJNOG010000860">
    <property type="protein sequence ID" value="CAF1372513.1"/>
    <property type="molecule type" value="Genomic_DNA"/>
</dbReference>
<proteinExistence type="predicted"/>
<sequence>MEKHYSEFICPQNFRNLADWIFGWPNGVFDEKIETTTTNGYHLAPCLPSGSIIYVKTDYLDTFFHSIYPYLTNRFVLITAQGDASAPEKFLSYLHHIDSKIIHWFGQNADIESSKSDRFTPIPIGLNCFEMANGIRHIYQQNPNHTLPSIFGGQDEPQQYVHLLDVTHKILNGHPAKQLLLVNFQRLTDPTGIRSRIWKILCDQQQYTSTFVVCIDKPDGVNISGLPAIYTRNRRYPFWLSPRGNGLDCHRTWEALYLDAIPIVWNSTLNPLYVDLPIIILNDWSELTEQFLRSKLNEIATNKIKNPSFYRFDKLRFSYWRRLILNKSRHSVTATKRENYCWRAKISECCKNTKIKRTERKNKKNFNP</sequence>
<dbReference type="Proteomes" id="UP000663845">
    <property type="component" value="Unassembled WGS sequence"/>
</dbReference>
<comment type="caution">
    <text evidence="1">The sequence shown here is derived from an EMBL/GenBank/DDBJ whole genome shotgun (WGS) entry which is preliminary data.</text>
</comment>
<evidence type="ECO:0000313" key="1">
    <source>
        <dbReference type="EMBL" id="CAF1372513.1"/>
    </source>
</evidence>
<dbReference type="AlphaFoldDB" id="A0A815IT56"/>
<gene>
    <name evidence="1" type="ORF">JYZ213_LOCUS36204</name>
</gene>
<protein>
    <submittedName>
        <fullName evidence="1">Uncharacterized protein</fullName>
    </submittedName>
</protein>
<organism evidence="1 2">
    <name type="scientific">Adineta steineri</name>
    <dbReference type="NCBI Taxonomy" id="433720"/>
    <lineage>
        <taxon>Eukaryota</taxon>
        <taxon>Metazoa</taxon>
        <taxon>Spiralia</taxon>
        <taxon>Gnathifera</taxon>
        <taxon>Rotifera</taxon>
        <taxon>Eurotatoria</taxon>
        <taxon>Bdelloidea</taxon>
        <taxon>Adinetida</taxon>
        <taxon>Adinetidae</taxon>
        <taxon>Adineta</taxon>
    </lineage>
</organism>
<name>A0A815IT56_9BILA</name>
<reference evidence="1" key="1">
    <citation type="submission" date="2021-02" db="EMBL/GenBank/DDBJ databases">
        <authorList>
            <person name="Nowell W R."/>
        </authorList>
    </citation>
    <scope>NUCLEOTIDE SEQUENCE</scope>
</reference>
<evidence type="ECO:0000313" key="2">
    <source>
        <dbReference type="Proteomes" id="UP000663845"/>
    </source>
</evidence>
<accession>A0A815IT56</accession>